<feature type="compositionally biased region" description="Gly residues" evidence="10">
    <location>
        <begin position="482"/>
        <end position="491"/>
    </location>
</feature>
<dbReference type="InterPro" id="IPR055122">
    <property type="entry name" value="Med14_N"/>
</dbReference>
<comment type="similarity">
    <text evidence="2 9">Belongs to the Mediator complex subunit 14 family.</text>
</comment>
<sequence>MHDPEVRSAPSHPLKIRIHRDSISKGAPSPTTLVNGHATANGKPEPREEDEALPRTLMGQVPLNVAVSRIVQNAYADQSDHDRKRHIFQYVLTTRKGFVKMYVATKWAENARAVQTCLDIMQYCNRAGEQLQLSSAHLSTIANALGSLRIRNADLLTALDVLTTGTYRRLPSITKELYTPQKPMSKEDIVKVMRDTDAAIRLRLRSTELLPTEMNSYPDGRVYFTVPNRFMASFTVLGGTNDDPWWCADVEFLFELKGERKYPRIPPKQMRSIIQQETNALLAHIHNQRATQINETNDLASINRNSDVVDAPLIRAFNFLREFMLQHAEALGTDMDLVLGVGVKIWGMYPWCLFSISTKNRRAGQPPGKPDLPLPPHGGLITISIQMTSEAQLRELAKEREQQRKSRGGKARPGLTSQAALLPSFPSVSLPQSDSRRPRGGQSWAVRVREDLERRSKLAAHATARAGADVNPRPTSVSGAASGSGLGGDVGGVRPSDEVEHARFLVKWEPVADWLGISVPREVGDEDDLQVDASACYHACSAYPSSRC</sequence>
<evidence type="ECO:0000256" key="8">
    <source>
        <dbReference type="ARBA" id="ARBA00032007"/>
    </source>
</evidence>
<protein>
    <recommendedName>
        <fullName evidence="3 9">Mediator of RNA polymerase II transcription subunit 14</fullName>
    </recommendedName>
    <alternativeName>
        <fullName evidence="8 9">Mediator complex subunit 14</fullName>
    </alternativeName>
</protein>
<proteinExistence type="inferred from homology"/>
<reference evidence="12 13" key="1">
    <citation type="journal article" date="2013" name="Nat. Commun.">
        <title>The evolution and pathogenic mechanisms of the rice sheath blight pathogen.</title>
        <authorList>
            <person name="Zheng A."/>
            <person name="Lin R."/>
            <person name="Xu L."/>
            <person name="Qin P."/>
            <person name="Tang C."/>
            <person name="Ai P."/>
            <person name="Zhang D."/>
            <person name="Liu Y."/>
            <person name="Sun Z."/>
            <person name="Feng H."/>
            <person name="Wang Y."/>
            <person name="Chen Y."/>
            <person name="Liang X."/>
            <person name="Fu R."/>
            <person name="Li Q."/>
            <person name="Zhang J."/>
            <person name="Yu X."/>
            <person name="Xie Z."/>
            <person name="Ding L."/>
            <person name="Guan P."/>
            <person name="Tang J."/>
            <person name="Liang Y."/>
            <person name="Wang S."/>
            <person name="Deng Q."/>
            <person name="Li S."/>
            <person name="Zhu J."/>
            <person name="Wang L."/>
            <person name="Liu H."/>
            <person name="Li P."/>
        </authorList>
    </citation>
    <scope>NUCLEOTIDE SEQUENCE [LARGE SCALE GENOMIC DNA]</scope>
    <source>
        <strain evidence="13">AG-1 IA</strain>
    </source>
</reference>
<comment type="subcellular location">
    <subcellularLocation>
        <location evidence="1 9">Nucleus</location>
    </subcellularLocation>
</comment>
<feature type="region of interest" description="Disordered" evidence="10">
    <location>
        <begin position="459"/>
        <end position="494"/>
    </location>
</feature>
<dbReference type="OrthoDB" id="205099at2759"/>
<evidence type="ECO:0000256" key="7">
    <source>
        <dbReference type="ARBA" id="ARBA00023242"/>
    </source>
</evidence>
<organism evidence="12 13">
    <name type="scientific">Thanatephorus cucumeris (strain AG1-IA)</name>
    <name type="common">Rice sheath blight fungus</name>
    <name type="synonym">Rhizoctonia solani</name>
    <dbReference type="NCBI Taxonomy" id="983506"/>
    <lineage>
        <taxon>Eukaryota</taxon>
        <taxon>Fungi</taxon>
        <taxon>Dikarya</taxon>
        <taxon>Basidiomycota</taxon>
        <taxon>Agaricomycotina</taxon>
        <taxon>Agaricomycetes</taxon>
        <taxon>Cantharellales</taxon>
        <taxon>Ceratobasidiaceae</taxon>
        <taxon>Rhizoctonia</taxon>
        <taxon>Rhizoctonia solani AG-1</taxon>
    </lineage>
</organism>
<keyword evidence="4 9" id="KW-0805">Transcription regulation</keyword>
<evidence type="ECO:0000256" key="5">
    <source>
        <dbReference type="ARBA" id="ARBA00023159"/>
    </source>
</evidence>
<dbReference type="AlphaFoldDB" id="L8X0N0"/>
<keyword evidence="7 9" id="KW-0539">Nucleus</keyword>
<feature type="region of interest" description="Disordered" evidence="10">
    <location>
        <begin position="20"/>
        <end position="51"/>
    </location>
</feature>
<comment type="function">
    <text evidence="9">Component of the Mediator complex, a coactivator involved in the regulated transcription of nearly all RNA polymerase II-dependent genes. Mediator functions as a bridge to convey information from gene-specific regulatory proteins to the basal RNA polymerase II transcription machinery. Mediator is recruited to promoters by direct interactions with regulatory proteins and serves as a scaffold for the assembly of a functional preinitiation complex with RNA polymerase II and the general transcription factors.</text>
</comment>
<accession>L8X0N0</accession>
<evidence type="ECO:0000256" key="10">
    <source>
        <dbReference type="SAM" id="MobiDB-lite"/>
    </source>
</evidence>
<comment type="subunit">
    <text evidence="9">Component of the Mediator complex.</text>
</comment>
<feature type="region of interest" description="Disordered" evidence="10">
    <location>
        <begin position="396"/>
        <end position="445"/>
    </location>
</feature>
<evidence type="ECO:0000256" key="1">
    <source>
        <dbReference type="ARBA" id="ARBA00004123"/>
    </source>
</evidence>
<dbReference type="Proteomes" id="UP000011668">
    <property type="component" value="Unassembled WGS sequence"/>
</dbReference>
<feature type="domain" description="Mediator complex subunit MED14 N-terminal" evidence="11">
    <location>
        <begin position="76"/>
        <end position="236"/>
    </location>
</feature>
<evidence type="ECO:0000256" key="3">
    <source>
        <dbReference type="ARBA" id="ARBA00019619"/>
    </source>
</evidence>
<evidence type="ECO:0000259" key="11">
    <source>
        <dbReference type="Pfam" id="PF08638"/>
    </source>
</evidence>
<dbReference type="GO" id="GO:0016592">
    <property type="term" value="C:mediator complex"/>
    <property type="evidence" value="ECO:0007669"/>
    <property type="project" value="UniProtKB-UniRule"/>
</dbReference>
<dbReference type="GO" id="GO:0003712">
    <property type="term" value="F:transcription coregulator activity"/>
    <property type="evidence" value="ECO:0007669"/>
    <property type="project" value="UniProtKB-UniRule"/>
</dbReference>
<keyword evidence="6 9" id="KW-0804">Transcription</keyword>
<dbReference type="GO" id="GO:0070847">
    <property type="term" value="C:core mediator complex"/>
    <property type="evidence" value="ECO:0007669"/>
    <property type="project" value="TreeGrafter"/>
</dbReference>
<dbReference type="STRING" id="983506.L8X0N0"/>
<name>L8X0N0_THACA</name>
<keyword evidence="13" id="KW-1185">Reference proteome</keyword>
<dbReference type="GO" id="GO:0006357">
    <property type="term" value="P:regulation of transcription by RNA polymerase II"/>
    <property type="evidence" value="ECO:0007669"/>
    <property type="project" value="InterPro"/>
</dbReference>
<evidence type="ECO:0000256" key="6">
    <source>
        <dbReference type="ARBA" id="ARBA00023163"/>
    </source>
</evidence>
<evidence type="ECO:0000313" key="12">
    <source>
        <dbReference type="EMBL" id="ELU42593.1"/>
    </source>
</evidence>
<evidence type="ECO:0000313" key="13">
    <source>
        <dbReference type="Proteomes" id="UP000011668"/>
    </source>
</evidence>
<evidence type="ECO:0000256" key="4">
    <source>
        <dbReference type="ARBA" id="ARBA00023015"/>
    </source>
</evidence>
<gene>
    <name evidence="12" type="ORF">AG1IA_03373</name>
</gene>
<evidence type="ECO:0000256" key="2">
    <source>
        <dbReference type="ARBA" id="ARBA00007813"/>
    </source>
</evidence>
<dbReference type="InterPro" id="IPR013947">
    <property type="entry name" value="Mediator_Med14"/>
</dbReference>
<evidence type="ECO:0000256" key="9">
    <source>
        <dbReference type="RuleBase" id="RU365082"/>
    </source>
</evidence>
<dbReference type="PANTHER" id="PTHR12809">
    <property type="entry name" value="MEDIATOR COMPLEX SUBUNIT"/>
    <property type="match status" value="1"/>
</dbReference>
<dbReference type="Pfam" id="PF08638">
    <property type="entry name" value="Med14"/>
    <property type="match status" value="1"/>
</dbReference>
<dbReference type="HOGENOM" id="CLU_497133_0_0_1"/>
<dbReference type="EMBL" id="AFRT01000784">
    <property type="protein sequence ID" value="ELU42593.1"/>
    <property type="molecule type" value="Genomic_DNA"/>
</dbReference>
<keyword evidence="5 9" id="KW-0010">Activator</keyword>
<comment type="caution">
    <text evidence="12">The sequence shown here is derived from an EMBL/GenBank/DDBJ whole genome shotgun (WGS) entry which is preliminary data.</text>
</comment>
<dbReference type="PANTHER" id="PTHR12809:SF2">
    <property type="entry name" value="MEDIATOR OF RNA POLYMERASE II TRANSCRIPTION SUBUNIT 14"/>
    <property type="match status" value="1"/>
</dbReference>